<proteinExistence type="inferred from homology"/>
<dbReference type="GO" id="GO:0005615">
    <property type="term" value="C:extracellular space"/>
    <property type="evidence" value="ECO:0007669"/>
    <property type="project" value="InterPro"/>
</dbReference>
<dbReference type="Proteomes" id="UP000032305">
    <property type="component" value="Unassembled WGS sequence"/>
</dbReference>
<dbReference type="CDD" id="cd19590">
    <property type="entry name" value="serpin_thermopin-like"/>
    <property type="match status" value="1"/>
</dbReference>
<keyword evidence="4" id="KW-1185">Reference proteome</keyword>
<dbReference type="InterPro" id="IPR036186">
    <property type="entry name" value="Serpin_sf"/>
</dbReference>
<dbReference type="RefSeq" id="WP_228168121.1">
    <property type="nucleotide sequence ID" value="NZ_BBPI01000098.1"/>
</dbReference>
<dbReference type="InterPro" id="IPR000215">
    <property type="entry name" value="Serpin_fam"/>
</dbReference>
<dbReference type="PANTHER" id="PTHR11461:SF211">
    <property type="entry name" value="GH10112P-RELATED"/>
    <property type="match status" value="1"/>
</dbReference>
<evidence type="ECO:0000313" key="4">
    <source>
        <dbReference type="Proteomes" id="UP000032305"/>
    </source>
</evidence>
<reference evidence="3 4" key="1">
    <citation type="submission" date="2014-11" db="EMBL/GenBank/DDBJ databases">
        <title>Whole genome shotgun sequence of Sphingomonas parapaucimobilis NBRC 15100.</title>
        <authorList>
            <person name="Katano-Makiyama Y."/>
            <person name="Hosoyama A."/>
            <person name="Hashimoto M."/>
            <person name="Hosoyama Y."/>
            <person name="Noguchi M."/>
            <person name="Numata M."/>
            <person name="Tsuchikane K."/>
            <person name="Hirakata S."/>
            <person name="Uohara A."/>
            <person name="Shimodaira J."/>
            <person name="Ohji S."/>
            <person name="Ichikawa N."/>
            <person name="Kimura A."/>
            <person name="Yamazoe A."/>
            <person name="Fujita N."/>
        </authorList>
    </citation>
    <scope>NUCLEOTIDE SEQUENCE [LARGE SCALE GENOMIC DNA]</scope>
    <source>
        <strain evidence="3 4">NBRC 15100</strain>
    </source>
</reference>
<dbReference type="InterPro" id="IPR042185">
    <property type="entry name" value="Serpin_sf_2"/>
</dbReference>
<organism evidence="3 4">
    <name type="scientific">Sphingomonas parapaucimobilis NBRC 15100</name>
    <dbReference type="NCBI Taxonomy" id="1219049"/>
    <lineage>
        <taxon>Bacteria</taxon>
        <taxon>Pseudomonadati</taxon>
        <taxon>Pseudomonadota</taxon>
        <taxon>Alphaproteobacteria</taxon>
        <taxon>Sphingomonadales</taxon>
        <taxon>Sphingomonadaceae</taxon>
        <taxon>Sphingomonas</taxon>
    </lineage>
</organism>
<gene>
    <name evidence="3" type="ORF">SP5_098_00190</name>
</gene>
<dbReference type="Gene3D" id="3.30.497.10">
    <property type="entry name" value="Antithrombin, subunit I, domain 2"/>
    <property type="match status" value="1"/>
</dbReference>
<dbReference type="PROSITE" id="PS51257">
    <property type="entry name" value="PROKAR_LIPOPROTEIN"/>
    <property type="match status" value="1"/>
</dbReference>
<sequence>MPKTALSYPLLAILALGGCATRDPAPSPGSLPTSLSRPDAEALPHDLTYGAALMTVKVYPHLAAKADANANLFISPVSLSQGLGLAYLGARGATREEIGRVLGWDSSRNVPALIKSYNAQLNDTGDADTALGIANALWLAKGLPVRDEYVAEAHAGFGAAPETVDYAGDPTGAAERINGWVSRETKGRISEIVSPSGFGDDTAAVLTNALYFKAKWQVPFEETETRSFTRGDGTRIPITMMKRIGWFDYRETREGQAIALPYRGDGSFVMEIFLPRDAATLRRWERELKGVDFFAGEQGGNDRFDLSAEQERAVRIVLPRFEARFDESVKAALIAAGMPSAFDHQRADLSGIARGARLAIDDVAHATFLRVDEEGTEAAAATAIKVVVTSARIAPQVPEMVVDRPFLATLRDRKSGAVLFFGRIADPTSISN</sequence>
<comment type="similarity">
    <text evidence="1">Belongs to the serpin family.</text>
</comment>
<evidence type="ECO:0000313" key="3">
    <source>
        <dbReference type="EMBL" id="GAM02743.1"/>
    </source>
</evidence>
<dbReference type="Pfam" id="PF00079">
    <property type="entry name" value="Serpin"/>
    <property type="match status" value="1"/>
</dbReference>
<name>A0A0A1WBH8_9SPHN</name>
<evidence type="ECO:0000259" key="2">
    <source>
        <dbReference type="SMART" id="SM00093"/>
    </source>
</evidence>
<feature type="domain" description="Serpin" evidence="2">
    <location>
        <begin position="56"/>
        <end position="427"/>
    </location>
</feature>
<dbReference type="SUPFAM" id="SSF56574">
    <property type="entry name" value="Serpins"/>
    <property type="match status" value="1"/>
</dbReference>
<dbReference type="AlphaFoldDB" id="A0A0A1WBH8"/>
<protein>
    <recommendedName>
        <fullName evidence="2">Serpin domain-containing protein</fullName>
    </recommendedName>
</protein>
<comment type="caution">
    <text evidence="3">The sequence shown here is derived from an EMBL/GenBank/DDBJ whole genome shotgun (WGS) entry which is preliminary data.</text>
</comment>
<dbReference type="InterPro" id="IPR042178">
    <property type="entry name" value="Serpin_sf_1"/>
</dbReference>
<dbReference type="eggNOG" id="COG4826">
    <property type="taxonomic scope" value="Bacteria"/>
</dbReference>
<dbReference type="PANTHER" id="PTHR11461">
    <property type="entry name" value="SERINE PROTEASE INHIBITOR, SERPIN"/>
    <property type="match status" value="1"/>
</dbReference>
<dbReference type="InterPro" id="IPR023796">
    <property type="entry name" value="Serpin_dom"/>
</dbReference>
<accession>A0A0A1WBH8</accession>
<dbReference type="EMBL" id="BBPI01000098">
    <property type="protein sequence ID" value="GAM02743.1"/>
    <property type="molecule type" value="Genomic_DNA"/>
</dbReference>
<evidence type="ECO:0000256" key="1">
    <source>
        <dbReference type="RuleBase" id="RU000411"/>
    </source>
</evidence>
<dbReference type="Gene3D" id="2.30.39.10">
    <property type="entry name" value="Alpha-1-antitrypsin, domain 1"/>
    <property type="match status" value="1"/>
</dbReference>
<dbReference type="SMART" id="SM00093">
    <property type="entry name" value="SERPIN"/>
    <property type="match status" value="1"/>
</dbReference>
<dbReference type="GO" id="GO:0004867">
    <property type="term" value="F:serine-type endopeptidase inhibitor activity"/>
    <property type="evidence" value="ECO:0007669"/>
    <property type="project" value="InterPro"/>
</dbReference>